<dbReference type="InterPro" id="IPR051873">
    <property type="entry name" value="KNR4/SMI1_regulator"/>
</dbReference>
<dbReference type="PANTHER" id="PTHR47432:SF1">
    <property type="entry name" value="CELL WALL ASSEMBLY REGULATOR SMI1"/>
    <property type="match status" value="1"/>
</dbReference>
<dbReference type="InterPro" id="IPR018958">
    <property type="entry name" value="Knr4/Smi1-like_dom"/>
</dbReference>
<reference evidence="2 3" key="1">
    <citation type="submission" date="2015-10" db="EMBL/GenBank/DDBJ databases">
        <title>Draft genome sequence of pyrrolomycin-producing Streptomyces vitaminophilus.</title>
        <authorList>
            <person name="Graham D.E."/>
            <person name="Mahan K.M."/>
            <person name="Klingeman D.M."/>
            <person name="Hettich R.L."/>
            <person name="Parry R.J."/>
        </authorList>
    </citation>
    <scope>NUCLEOTIDE SEQUENCE [LARGE SCALE GENOMIC DNA]</scope>
    <source>
        <strain evidence="2 3">ATCC 31673</strain>
    </source>
</reference>
<dbReference type="SUPFAM" id="SSF160631">
    <property type="entry name" value="SMI1/KNR4-like"/>
    <property type="match status" value="1"/>
</dbReference>
<dbReference type="Pfam" id="PF09346">
    <property type="entry name" value="SMI1_KNR4"/>
    <property type="match status" value="1"/>
</dbReference>
<feature type="domain" description="Knr4/Smi1-like" evidence="1">
    <location>
        <begin position="28"/>
        <end position="164"/>
    </location>
</feature>
<evidence type="ECO:0000313" key="2">
    <source>
        <dbReference type="EMBL" id="KRV46962.1"/>
    </source>
</evidence>
<accession>A0A0T6LM69</accession>
<dbReference type="InterPro" id="IPR037883">
    <property type="entry name" value="Knr4/Smi1-like_sf"/>
</dbReference>
<dbReference type="PANTHER" id="PTHR47432">
    <property type="entry name" value="CELL WALL ASSEMBLY REGULATOR SMI1"/>
    <property type="match status" value="1"/>
</dbReference>
<keyword evidence="3" id="KW-1185">Reference proteome</keyword>
<protein>
    <recommendedName>
        <fullName evidence="1">Knr4/Smi1-like domain-containing protein</fullName>
    </recommendedName>
</protein>
<dbReference type="Proteomes" id="UP000050867">
    <property type="component" value="Unassembled WGS sequence"/>
</dbReference>
<dbReference type="EMBL" id="LLZU01000038">
    <property type="protein sequence ID" value="KRV46962.1"/>
    <property type="molecule type" value="Genomic_DNA"/>
</dbReference>
<proteinExistence type="predicted"/>
<sequence length="198" mass="21551">MTGYWETIAGWFAVHAPPCQEQLVASRGAEPSAVDALEVTVGETLPDDVRAHFLRHGGTGGVAFFEYSGLSVEGAARRWRGLGNLLAQGVFDGFVPRELAGDERVLSVWWSPGWLPFAQDGGGNLYCVDLDPPRAGARGQVIAWEVHGGPTRPLAPSFEEYLRHYRDELSSGRWVYDAYSGIFDRVGAGTSPQVLSDE</sequence>
<organism evidence="2 3">
    <name type="scientific">Wenjunlia vitaminophila</name>
    <name type="common">Streptomyces vitaminophilus</name>
    <dbReference type="NCBI Taxonomy" id="76728"/>
    <lineage>
        <taxon>Bacteria</taxon>
        <taxon>Bacillati</taxon>
        <taxon>Actinomycetota</taxon>
        <taxon>Actinomycetes</taxon>
        <taxon>Kitasatosporales</taxon>
        <taxon>Streptomycetaceae</taxon>
        <taxon>Wenjunlia</taxon>
    </lineage>
</organism>
<comment type="caution">
    <text evidence="2">The sequence shown here is derived from an EMBL/GenBank/DDBJ whole genome shotgun (WGS) entry which is preliminary data.</text>
</comment>
<name>A0A0T6LM69_WENVI</name>
<dbReference type="Gene3D" id="3.40.1580.10">
    <property type="entry name" value="SMI1/KNR4-like"/>
    <property type="match status" value="1"/>
</dbReference>
<dbReference type="eggNOG" id="COG4282">
    <property type="taxonomic scope" value="Bacteria"/>
</dbReference>
<dbReference type="AlphaFoldDB" id="A0A0T6LM69"/>
<evidence type="ECO:0000259" key="1">
    <source>
        <dbReference type="SMART" id="SM00860"/>
    </source>
</evidence>
<dbReference type="SMART" id="SM00860">
    <property type="entry name" value="SMI1_KNR4"/>
    <property type="match status" value="1"/>
</dbReference>
<gene>
    <name evidence="2" type="ORF">AQ490_09360</name>
</gene>
<dbReference type="STRING" id="76728.AQ490_09360"/>
<evidence type="ECO:0000313" key="3">
    <source>
        <dbReference type="Proteomes" id="UP000050867"/>
    </source>
</evidence>